<comment type="similarity">
    <text evidence="5 19">Belongs to the peptidase M14 family.</text>
</comment>
<evidence type="ECO:0000256" key="6">
    <source>
        <dbReference type="ARBA" id="ARBA00022490"/>
    </source>
</evidence>
<evidence type="ECO:0000256" key="5">
    <source>
        <dbReference type="ARBA" id="ARBA00005988"/>
    </source>
</evidence>
<accession>A0A8T2MZ90</accession>
<evidence type="ECO:0000256" key="3">
    <source>
        <dbReference type="ARBA" id="ARBA00004120"/>
    </source>
</evidence>
<comment type="catalytic activity">
    <reaction evidence="15">
        <text>(L-glutamyl)(n+1)-gamma-L-glutamyl-L-glutamyl-[protein] + H2O = (L-glutamyl)(n)-gamma-L-glutamyl-L-glutamyl-[protein] + L-glutamate</text>
        <dbReference type="Rhea" id="RHEA:60004"/>
        <dbReference type="Rhea" id="RHEA-COMP:15519"/>
        <dbReference type="Rhea" id="RHEA-COMP:15675"/>
        <dbReference type="ChEBI" id="CHEBI:15377"/>
        <dbReference type="ChEBI" id="CHEBI:29985"/>
        <dbReference type="ChEBI" id="CHEBI:143623"/>
    </reaction>
    <physiologicalReaction direction="left-to-right" evidence="15">
        <dbReference type="Rhea" id="RHEA:60005"/>
    </physiologicalReaction>
</comment>
<comment type="subcellular location">
    <subcellularLocation>
        <location evidence="3">Cytoplasm</location>
        <location evidence="3">Cytoskeleton</location>
        <location evidence="3">Cilium basal body</location>
    </subcellularLocation>
    <subcellularLocation>
        <location evidence="2">Cytoplasm</location>
        <location evidence="2">Cytoskeleton</location>
        <location evidence="2">Microtubule organizing center</location>
        <location evidence="2">Centrosome</location>
        <location evidence="2">Centriole</location>
    </subcellularLocation>
    <subcellularLocation>
        <location evidence="4">Cytoplasm</location>
        <location evidence="4">Cytosol</location>
    </subcellularLocation>
</comment>
<dbReference type="GO" id="GO:0008270">
    <property type="term" value="F:zinc ion binding"/>
    <property type="evidence" value="ECO:0007669"/>
    <property type="project" value="InterPro"/>
</dbReference>
<evidence type="ECO:0000256" key="20">
    <source>
        <dbReference type="SAM" id="MobiDB-lite"/>
    </source>
</evidence>
<evidence type="ECO:0000256" key="2">
    <source>
        <dbReference type="ARBA" id="ARBA00004114"/>
    </source>
</evidence>
<evidence type="ECO:0000256" key="8">
    <source>
        <dbReference type="ARBA" id="ARBA00022670"/>
    </source>
</evidence>
<gene>
    <name evidence="22" type="ORF">JZ751_011534</name>
</gene>
<evidence type="ECO:0000256" key="10">
    <source>
        <dbReference type="ARBA" id="ARBA00022801"/>
    </source>
</evidence>
<evidence type="ECO:0000313" key="23">
    <source>
        <dbReference type="Proteomes" id="UP000824540"/>
    </source>
</evidence>
<evidence type="ECO:0000256" key="1">
    <source>
        <dbReference type="ARBA" id="ARBA00001947"/>
    </source>
</evidence>
<evidence type="ECO:0000256" key="14">
    <source>
        <dbReference type="ARBA" id="ARBA00023273"/>
    </source>
</evidence>
<dbReference type="GO" id="GO:0005829">
    <property type="term" value="C:cytosol"/>
    <property type="evidence" value="ECO:0007669"/>
    <property type="project" value="UniProtKB-SubCell"/>
</dbReference>
<feature type="compositionally biased region" description="Basic and acidic residues" evidence="20">
    <location>
        <begin position="74"/>
        <end position="89"/>
    </location>
</feature>
<reference evidence="22" key="1">
    <citation type="thesis" date="2021" institute="BYU ScholarsArchive" country="Provo, UT, USA">
        <title>Applications of and Algorithms for Genome Assembly and Genomic Analyses with an Emphasis on Marine Teleosts.</title>
        <authorList>
            <person name="Pickett B.D."/>
        </authorList>
    </citation>
    <scope>NUCLEOTIDE SEQUENCE</scope>
    <source>
        <strain evidence="22">HI-2016</strain>
    </source>
</reference>
<evidence type="ECO:0000256" key="15">
    <source>
        <dbReference type="ARBA" id="ARBA00029302"/>
    </source>
</evidence>
<evidence type="ECO:0000256" key="9">
    <source>
        <dbReference type="ARBA" id="ARBA00022723"/>
    </source>
</evidence>
<dbReference type="GO" id="GO:0005814">
    <property type="term" value="C:centriole"/>
    <property type="evidence" value="ECO:0007669"/>
    <property type="project" value="UniProtKB-SubCell"/>
</dbReference>
<keyword evidence="7" id="KW-0121">Carboxypeptidase</keyword>
<dbReference type="Gene3D" id="3.40.630.10">
    <property type="entry name" value="Zn peptidases"/>
    <property type="match status" value="1"/>
</dbReference>
<evidence type="ECO:0000256" key="18">
    <source>
        <dbReference type="ARBA" id="ARBA00043107"/>
    </source>
</evidence>
<evidence type="ECO:0000313" key="22">
    <source>
        <dbReference type="EMBL" id="KAG9333465.1"/>
    </source>
</evidence>
<keyword evidence="14" id="KW-0966">Cell projection</keyword>
<feature type="domain" description="Peptidase M14" evidence="21">
    <location>
        <begin position="361"/>
        <end position="575"/>
    </location>
</feature>
<dbReference type="Gene3D" id="2.60.40.3120">
    <property type="match status" value="1"/>
</dbReference>
<comment type="caution">
    <text evidence="19">Lacks conserved residue(s) required for the propagation of feature annotation.</text>
</comment>
<dbReference type="Pfam" id="PF18027">
    <property type="entry name" value="Pepdidase_M14_N"/>
    <property type="match status" value="1"/>
</dbReference>
<dbReference type="GO" id="GO:0006508">
    <property type="term" value="P:proteolysis"/>
    <property type="evidence" value="ECO:0007669"/>
    <property type="project" value="UniProtKB-KW"/>
</dbReference>
<evidence type="ECO:0000256" key="4">
    <source>
        <dbReference type="ARBA" id="ARBA00004514"/>
    </source>
</evidence>
<feature type="region of interest" description="Disordered" evidence="20">
    <location>
        <begin position="69"/>
        <end position="98"/>
    </location>
</feature>
<evidence type="ECO:0000256" key="12">
    <source>
        <dbReference type="ARBA" id="ARBA00023049"/>
    </source>
</evidence>
<sequence length="575" mass="65306">MCPALKRDAEIKISVDPYESFMLQHLRHYGLFASKRSALKDSPHRTASFQNILTASSEQDHGFILLEKNSSSSDDLHSDSEGGEREIHQRLKPAPRSRQLLLDSDRACSIPRLREPQGLFTALSLSSPHRAVRWPSECQVIKEEIRHIGTNTLRSQGPHQPEWEPAEPELFYQPTGLERTPMPVGSDKGRVVYLSDPATKTSHFTCACVGGSRRPVKTRTVSPSGVEDSALEFESRFESGNLQKAVRVGLHDYELTLRTDLYTTKHTQWFYFRVRNMKVGVTYRFTIVNLMKSRSLYSLGMRPLLYSERAAQTQGLGWHRAGTNIKYYCNQSESEGRLLHSLTWTCQFPFQEDTCYFAHCYPYTYTDLCRYLSGVTSNPATAAYCRLRVLCHSLAGNAVYVLTVTSPSAGREAGRAKRAVVVTARVHPGETNSSWVMQGFLEFLLGDSPDARLLRDTFVFKVVPMLNPDGVVVGNYRCSLTGRDLNRNYCTLLRDAFPCVWHTRNMVKRLMTEREVLMYCDLHGHSRKNNVFMYGCEHHGNAAARLHERVYPLMMSKNVGDKVSPSDYTLLIVKH</sequence>
<dbReference type="Proteomes" id="UP000824540">
    <property type="component" value="Unassembled WGS sequence"/>
</dbReference>
<keyword evidence="10" id="KW-0378">Hydrolase</keyword>
<dbReference type="InterPro" id="IPR000834">
    <property type="entry name" value="Peptidase_M14"/>
</dbReference>
<proteinExistence type="inferred from homology"/>
<comment type="cofactor">
    <cofactor evidence="1">
        <name>Zn(2+)</name>
        <dbReference type="ChEBI" id="CHEBI:29105"/>
    </cofactor>
</comment>
<dbReference type="EMBL" id="JAFBMS010000198">
    <property type="protein sequence ID" value="KAG9333465.1"/>
    <property type="molecule type" value="Genomic_DNA"/>
</dbReference>
<dbReference type="SUPFAM" id="SSF53187">
    <property type="entry name" value="Zn-dependent exopeptidases"/>
    <property type="match status" value="1"/>
</dbReference>
<dbReference type="AlphaFoldDB" id="A0A8T2MZ90"/>
<evidence type="ECO:0000256" key="7">
    <source>
        <dbReference type="ARBA" id="ARBA00022645"/>
    </source>
</evidence>
<evidence type="ECO:0000256" key="19">
    <source>
        <dbReference type="PROSITE-ProRule" id="PRU01379"/>
    </source>
</evidence>
<keyword evidence="8" id="KW-0645">Protease</keyword>
<dbReference type="GO" id="GO:0004181">
    <property type="term" value="F:metallocarboxypeptidase activity"/>
    <property type="evidence" value="ECO:0007669"/>
    <property type="project" value="InterPro"/>
</dbReference>
<evidence type="ECO:0000259" key="21">
    <source>
        <dbReference type="PROSITE" id="PS52035"/>
    </source>
</evidence>
<evidence type="ECO:0000256" key="11">
    <source>
        <dbReference type="ARBA" id="ARBA00022833"/>
    </source>
</evidence>
<dbReference type="Pfam" id="PF00246">
    <property type="entry name" value="Peptidase_M14"/>
    <property type="match status" value="1"/>
</dbReference>
<evidence type="ECO:0000256" key="17">
    <source>
        <dbReference type="ARBA" id="ARBA00043071"/>
    </source>
</evidence>
<protein>
    <recommendedName>
        <fullName evidence="16">Cytosolic carboxypeptidase 2</fullName>
    </recommendedName>
    <alternativeName>
        <fullName evidence="18">ATP/GTP-binding protein-like 2</fullName>
    </alternativeName>
    <alternativeName>
        <fullName evidence="17">Protein deglutamylase CCP2</fullName>
    </alternativeName>
</protein>
<keyword evidence="11" id="KW-0862">Zinc</keyword>
<name>A0A8T2MZ90_9TELE</name>
<keyword evidence="6" id="KW-0963">Cytoplasm</keyword>
<dbReference type="InterPro" id="IPR040626">
    <property type="entry name" value="Pepdidase_M14_N"/>
</dbReference>
<dbReference type="OrthoDB" id="10253041at2759"/>
<comment type="caution">
    <text evidence="22">The sequence shown here is derived from an EMBL/GenBank/DDBJ whole genome shotgun (WGS) entry which is preliminary data.</text>
</comment>
<dbReference type="PROSITE" id="PS52035">
    <property type="entry name" value="PEPTIDASE_M14"/>
    <property type="match status" value="1"/>
</dbReference>
<organism evidence="22 23">
    <name type="scientific">Albula glossodonta</name>
    <name type="common">roundjaw bonefish</name>
    <dbReference type="NCBI Taxonomy" id="121402"/>
    <lineage>
        <taxon>Eukaryota</taxon>
        <taxon>Metazoa</taxon>
        <taxon>Chordata</taxon>
        <taxon>Craniata</taxon>
        <taxon>Vertebrata</taxon>
        <taxon>Euteleostomi</taxon>
        <taxon>Actinopterygii</taxon>
        <taxon>Neopterygii</taxon>
        <taxon>Teleostei</taxon>
        <taxon>Albuliformes</taxon>
        <taxon>Albulidae</taxon>
        <taxon>Albula</taxon>
    </lineage>
</organism>
<keyword evidence="9" id="KW-0479">Metal-binding</keyword>
<keyword evidence="13" id="KW-0206">Cytoskeleton</keyword>
<evidence type="ECO:0000256" key="16">
    <source>
        <dbReference type="ARBA" id="ARBA00041046"/>
    </source>
</evidence>
<dbReference type="PANTHER" id="PTHR12756:SF41">
    <property type="entry name" value="CYTOSOLIC CARBOXYPEPTIDASE 2"/>
    <property type="match status" value="1"/>
</dbReference>
<dbReference type="InterPro" id="IPR050821">
    <property type="entry name" value="Cytosolic_carboxypeptidase"/>
</dbReference>
<keyword evidence="23" id="KW-1185">Reference proteome</keyword>
<keyword evidence="12" id="KW-0482">Metalloprotease</keyword>
<dbReference type="PANTHER" id="PTHR12756">
    <property type="entry name" value="CYTOSOLIC CARBOXYPEPTIDASE"/>
    <property type="match status" value="1"/>
</dbReference>
<evidence type="ECO:0000256" key="13">
    <source>
        <dbReference type="ARBA" id="ARBA00023212"/>
    </source>
</evidence>